<name>A0A921FMU2_9MICC</name>
<reference evidence="4" key="1">
    <citation type="journal article" date="2021" name="PeerJ">
        <title>Extensive microbial diversity within the chicken gut microbiome revealed by metagenomics and culture.</title>
        <authorList>
            <person name="Gilroy R."/>
            <person name="Ravi A."/>
            <person name="Getino M."/>
            <person name="Pursley I."/>
            <person name="Horton D.L."/>
            <person name="Alikhan N.F."/>
            <person name="Baker D."/>
            <person name="Gharbi K."/>
            <person name="Hall N."/>
            <person name="Watson M."/>
            <person name="Adriaenssens E.M."/>
            <person name="Foster-Nyarko E."/>
            <person name="Jarju S."/>
            <person name="Secka A."/>
            <person name="Antonio M."/>
            <person name="Oren A."/>
            <person name="Chaudhuri R.R."/>
            <person name="La Ragione R."/>
            <person name="Hildebrand F."/>
            <person name="Pallen M.J."/>
        </authorList>
    </citation>
    <scope>NUCLEOTIDE SEQUENCE</scope>
    <source>
        <strain evidence="4">ChiHjej13B12-14962</strain>
    </source>
</reference>
<keyword evidence="3" id="KW-0812">Transmembrane</keyword>
<evidence type="ECO:0000313" key="5">
    <source>
        <dbReference type="Proteomes" id="UP000703315"/>
    </source>
</evidence>
<feature type="transmembrane region" description="Helical" evidence="3">
    <location>
        <begin position="272"/>
        <end position="291"/>
    </location>
</feature>
<comment type="caution">
    <text evidence="4">The sequence shown here is derived from an EMBL/GenBank/DDBJ whole genome shotgun (WGS) entry which is preliminary data.</text>
</comment>
<dbReference type="Proteomes" id="UP000703315">
    <property type="component" value="Unassembled WGS sequence"/>
</dbReference>
<dbReference type="NCBIfam" id="TIGR01076">
    <property type="entry name" value="sortase_fam"/>
    <property type="match status" value="1"/>
</dbReference>
<evidence type="ECO:0000256" key="1">
    <source>
        <dbReference type="ARBA" id="ARBA00022801"/>
    </source>
</evidence>
<dbReference type="InterPro" id="IPR023365">
    <property type="entry name" value="Sortase_dom-sf"/>
</dbReference>
<feature type="active site" description="Acyl-thioester intermediate" evidence="2">
    <location>
        <position position="238"/>
    </location>
</feature>
<sequence length="312" mass="34214">MSSHNIFYPNTAPPQEIVAKKSQTRFGAILLQLVAMIGIGLLVYSDAADWFSRLGQASEITGYTQRAEQTPAQDRQRILDAAYAYNDELEPGPLTDPYISPQEHAALDTDIYQAYEQMLRLSGTDAIGTVNYPDVDIALPVYHGTEDDTIAKGAGHLYGTSLPVGGPSTRSVLTAHSGLVHAELFTGLLEAEVGDIFWISVLGEDHYYAVRKTETVLPNQTESLRIIDGEDWVTLFTCSPIGINSHRFLVHAERIADPEPQEHALTVPGPGFPWWAVWFVFGSATAAWLLFAPVKPKRATTQTGTQNTAQTE</sequence>
<evidence type="ECO:0000256" key="3">
    <source>
        <dbReference type="SAM" id="Phobius"/>
    </source>
</evidence>
<keyword evidence="3" id="KW-0472">Membrane</keyword>
<feature type="active site" description="Proton donor/acceptor" evidence="2">
    <location>
        <position position="176"/>
    </location>
</feature>
<dbReference type="AlphaFoldDB" id="A0A921FMU2"/>
<organism evidence="4 5">
    <name type="scientific">Enteractinococcus helveticum</name>
    <dbReference type="NCBI Taxonomy" id="1837282"/>
    <lineage>
        <taxon>Bacteria</taxon>
        <taxon>Bacillati</taxon>
        <taxon>Actinomycetota</taxon>
        <taxon>Actinomycetes</taxon>
        <taxon>Micrococcales</taxon>
        <taxon>Micrococcaceae</taxon>
    </lineage>
</organism>
<gene>
    <name evidence="4" type="ORF">K8V32_09790</name>
</gene>
<dbReference type="Pfam" id="PF04203">
    <property type="entry name" value="Sortase"/>
    <property type="match status" value="1"/>
</dbReference>
<dbReference type="Gene3D" id="2.40.260.10">
    <property type="entry name" value="Sortase"/>
    <property type="match status" value="1"/>
</dbReference>
<dbReference type="CDD" id="cd05827">
    <property type="entry name" value="Sortase_C"/>
    <property type="match status" value="1"/>
</dbReference>
<dbReference type="EMBL" id="DYXC01000107">
    <property type="protein sequence ID" value="HJF15075.1"/>
    <property type="molecule type" value="Genomic_DNA"/>
</dbReference>
<feature type="transmembrane region" description="Helical" evidence="3">
    <location>
        <begin position="26"/>
        <end position="44"/>
    </location>
</feature>
<reference evidence="4" key="2">
    <citation type="submission" date="2021-09" db="EMBL/GenBank/DDBJ databases">
        <authorList>
            <person name="Gilroy R."/>
        </authorList>
    </citation>
    <scope>NUCLEOTIDE SEQUENCE</scope>
    <source>
        <strain evidence="4">ChiHjej13B12-14962</strain>
    </source>
</reference>
<accession>A0A921FMU2</accession>
<dbReference type="InterPro" id="IPR005754">
    <property type="entry name" value="Sortase"/>
</dbReference>
<dbReference type="NCBIfam" id="NF033745">
    <property type="entry name" value="class_C_sortase"/>
    <property type="match status" value="1"/>
</dbReference>
<proteinExistence type="predicted"/>
<dbReference type="InterPro" id="IPR042002">
    <property type="entry name" value="Sortase_C"/>
</dbReference>
<dbReference type="SUPFAM" id="SSF63817">
    <property type="entry name" value="Sortase"/>
    <property type="match status" value="1"/>
</dbReference>
<evidence type="ECO:0000313" key="4">
    <source>
        <dbReference type="EMBL" id="HJF15075.1"/>
    </source>
</evidence>
<keyword evidence="3" id="KW-1133">Transmembrane helix</keyword>
<protein>
    <submittedName>
        <fullName evidence="4">Class C sortase</fullName>
    </submittedName>
</protein>
<dbReference type="RefSeq" id="WP_303906510.1">
    <property type="nucleotide sequence ID" value="NZ_DYXC01000107.1"/>
</dbReference>
<keyword evidence="1" id="KW-0378">Hydrolase</keyword>
<evidence type="ECO:0000256" key="2">
    <source>
        <dbReference type="PIRSR" id="PIRSR605754-1"/>
    </source>
</evidence>
<dbReference type="GO" id="GO:0016787">
    <property type="term" value="F:hydrolase activity"/>
    <property type="evidence" value="ECO:0007669"/>
    <property type="project" value="UniProtKB-KW"/>
</dbReference>